<evidence type="ECO:0000313" key="5">
    <source>
        <dbReference type="EMBL" id="KCZ70753.1"/>
    </source>
</evidence>
<dbReference type="Gene3D" id="3.40.50.300">
    <property type="entry name" value="P-loop containing nucleotide triphosphate hydrolases"/>
    <property type="match status" value="1"/>
</dbReference>
<dbReference type="InterPro" id="IPR015854">
    <property type="entry name" value="ABC_transpr_LolD-like"/>
</dbReference>
<comment type="caution">
    <text evidence="5">The sequence shown here is derived from an EMBL/GenBank/DDBJ whole genome shotgun (WGS) entry which is preliminary data.</text>
</comment>
<evidence type="ECO:0000256" key="1">
    <source>
        <dbReference type="ARBA" id="ARBA00022448"/>
    </source>
</evidence>
<dbReference type="GO" id="GO:0098796">
    <property type="term" value="C:membrane protein complex"/>
    <property type="evidence" value="ECO:0007669"/>
    <property type="project" value="UniProtKB-ARBA"/>
</dbReference>
<dbReference type="PROSITE" id="PS00211">
    <property type="entry name" value="ABC_TRANSPORTER_1"/>
    <property type="match status" value="1"/>
</dbReference>
<dbReference type="Pfam" id="PF00005">
    <property type="entry name" value="ABC_tran"/>
    <property type="match status" value="1"/>
</dbReference>
<feature type="domain" description="ABC transporter" evidence="4">
    <location>
        <begin position="4"/>
        <end position="221"/>
    </location>
</feature>
<dbReference type="GO" id="GO:0022857">
    <property type="term" value="F:transmembrane transporter activity"/>
    <property type="evidence" value="ECO:0007669"/>
    <property type="project" value="TreeGrafter"/>
</dbReference>
<dbReference type="InterPro" id="IPR003593">
    <property type="entry name" value="AAA+_ATPase"/>
</dbReference>
<dbReference type="PANTHER" id="PTHR24220:SF86">
    <property type="entry name" value="ABC TRANSPORTER ABCH.1"/>
    <property type="match status" value="1"/>
</dbReference>
<dbReference type="GO" id="GO:0005886">
    <property type="term" value="C:plasma membrane"/>
    <property type="evidence" value="ECO:0007669"/>
    <property type="project" value="TreeGrafter"/>
</dbReference>
<dbReference type="InterPro" id="IPR017911">
    <property type="entry name" value="MacB-like_ATP-bd"/>
</dbReference>
<evidence type="ECO:0000313" key="6">
    <source>
        <dbReference type="Proteomes" id="UP000027153"/>
    </source>
</evidence>
<gene>
    <name evidence="5" type="ORF">ANME2D_02778</name>
</gene>
<dbReference type="GO" id="GO:0005524">
    <property type="term" value="F:ATP binding"/>
    <property type="evidence" value="ECO:0007669"/>
    <property type="project" value="UniProtKB-KW"/>
</dbReference>
<dbReference type="GO" id="GO:0016887">
    <property type="term" value="F:ATP hydrolysis activity"/>
    <property type="evidence" value="ECO:0007669"/>
    <property type="project" value="InterPro"/>
</dbReference>
<organism evidence="5 6">
    <name type="scientific">Candidatus Methanoperedens nitratireducens</name>
    <dbReference type="NCBI Taxonomy" id="1392998"/>
    <lineage>
        <taxon>Archaea</taxon>
        <taxon>Methanobacteriati</taxon>
        <taxon>Methanobacteriota</taxon>
        <taxon>Stenosarchaea group</taxon>
        <taxon>Methanomicrobia</taxon>
        <taxon>Methanosarcinales</taxon>
        <taxon>ANME-2 cluster</taxon>
        <taxon>Candidatus Methanoperedentaceae</taxon>
        <taxon>Candidatus Methanoperedens</taxon>
    </lineage>
</organism>
<sequence length="222" mass="24305">MNIIELEDVWKIYRIGEVEIPALRGLSLKVKPGEFVAVMGPSGSGKSTAMNMIGCLDIPTKGRVLLEGQDIAALSEIELARIRGKKIGFVFQSHNLYPTLTTLENVQLPMRIHEFSEVQIWDRSEELLQLVGLSDRANHYPSQLSGGQSQRVAIARALSTYPLLLLADEPTGNLDTEAGGEVLDIFAQLNAQGVTVVMITHDEKIAERANKIVRMIDGALAS</sequence>
<evidence type="ECO:0000259" key="4">
    <source>
        <dbReference type="PROSITE" id="PS50893"/>
    </source>
</evidence>
<dbReference type="InterPro" id="IPR017871">
    <property type="entry name" value="ABC_transporter-like_CS"/>
</dbReference>
<evidence type="ECO:0000256" key="3">
    <source>
        <dbReference type="ARBA" id="ARBA00022840"/>
    </source>
</evidence>
<keyword evidence="6" id="KW-1185">Reference proteome</keyword>
<dbReference type="Proteomes" id="UP000027153">
    <property type="component" value="Unassembled WGS sequence"/>
</dbReference>
<dbReference type="InterPro" id="IPR027417">
    <property type="entry name" value="P-loop_NTPase"/>
</dbReference>
<keyword evidence="2" id="KW-0547">Nucleotide-binding</keyword>
<evidence type="ECO:0000256" key="2">
    <source>
        <dbReference type="ARBA" id="ARBA00022741"/>
    </source>
</evidence>
<dbReference type="EMBL" id="JMIY01000007">
    <property type="protein sequence ID" value="KCZ70753.1"/>
    <property type="molecule type" value="Genomic_DNA"/>
</dbReference>
<dbReference type="PANTHER" id="PTHR24220">
    <property type="entry name" value="IMPORT ATP-BINDING PROTEIN"/>
    <property type="match status" value="1"/>
</dbReference>
<protein>
    <submittedName>
        <fullName evidence="5">ABC-type antimicrobial peptide transport system, ATPase component</fullName>
    </submittedName>
</protein>
<dbReference type="FunFam" id="3.40.50.300:FF:000032">
    <property type="entry name" value="Export ABC transporter ATP-binding protein"/>
    <property type="match status" value="1"/>
</dbReference>
<keyword evidence="1" id="KW-0813">Transport</keyword>
<dbReference type="SMART" id="SM00382">
    <property type="entry name" value="AAA"/>
    <property type="match status" value="1"/>
</dbReference>
<dbReference type="InterPro" id="IPR003439">
    <property type="entry name" value="ABC_transporter-like_ATP-bd"/>
</dbReference>
<reference evidence="5 6" key="1">
    <citation type="journal article" date="2013" name="Nature">
        <title>Anaerobic oxidation of methane coupled to nitrate reduction in a novel archaeal lineage.</title>
        <authorList>
            <person name="Haroon M.F."/>
            <person name="Hu S."/>
            <person name="Shi Y."/>
            <person name="Imelfort M."/>
            <person name="Keller J."/>
            <person name="Hugenholtz P."/>
            <person name="Yuan Z."/>
            <person name="Tyson G.W."/>
        </authorList>
    </citation>
    <scope>NUCLEOTIDE SEQUENCE [LARGE SCALE GENOMIC DNA]</scope>
    <source>
        <strain evidence="5 6">ANME-2d</strain>
    </source>
</reference>
<dbReference type="PROSITE" id="PS50893">
    <property type="entry name" value="ABC_TRANSPORTER_2"/>
    <property type="match status" value="1"/>
</dbReference>
<dbReference type="RefSeq" id="WP_320408818.1">
    <property type="nucleotide sequence ID" value="NZ_JMIY01000007.1"/>
</dbReference>
<dbReference type="SUPFAM" id="SSF52540">
    <property type="entry name" value="P-loop containing nucleoside triphosphate hydrolases"/>
    <property type="match status" value="1"/>
</dbReference>
<accession>A0A062V287</accession>
<dbReference type="CDD" id="cd03255">
    <property type="entry name" value="ABC_MJ0796_LolCDE_FtsE"/>
    <property type="match status" value="1"/>
</dbReference>
<name>A0A062V287_9EURY</name>
<dbReference type="AlphaFoldDB" id="A0A062V287"/>
<keyword evidence="3" id="KW-0067">ATP-binding</keyword>
<proteinExistence type="predicted"/>